<dbReference type="InterPro" id="IPR001837">
    <property type="entry name" value="Adenylate_cyclase-assoc_CAP"/>
</dbReference>
<dbReference type="Pfam" id="PF08603">
    <property type="entry name" value="CAP_C"/>
    <property type="match status" value="1"/>
</dbReference>
<accession>A0A8J2SYG5</accession>
<protein>
    <recommendedName>
        <fullName evidence="2">C-CAP/cofactor C-like domain-containing protein</fullName>
    </recommendedName>
</protein>
<comment type="caution">
    <text evidence="3">The sequence shown here is derived from an EMBL/GenBank/DDBJ whole genome shotgun (WGS) entry which is preliminary data.</text>
</comment>
<dbReference type="InterPro" id="IPR053950">
    <property type="entry name" value="CAP_N"/>
</dbReference>
<dbReference type="InterPro" id="IPR006599">
    <property type="entry name" value="CARP_motif"/>
</dbReference>
<dbReference type="SUPFAM" id="SSF101278">
    <property type="entry name" value="N-terminal domain of adenylylcyclase associated protein, CAP"/>
    <property type="match status" value="1"/>
</dbReference>
<dbReference type="Proteomes" id="UP000789595">
    <property type="component" value="Unassembled WGS sequence"/>
</dbReference>
<feature type="domain" description="C-CAP/cofactor C-like" evidence="2">
    <location>
        <begin position="295"/>
        <end position="430"/>
    </location>
</feature>
<organism evidence="3 4">
    <name type="scientific">Pelagomonas calceolata</name>
    <dbReference type="NCBI Taxonomy" id="35677"/>
    <lineage>
        <taxon>Eukaryota</taxon>
        <taxon>Sar</taxon>
        <taxon>Stramenopiles</taxon>
        <taxon>Ochrophyta</taxon>
        <taxon>Pelagophyceae</taxon>
        <taxon>Pelagomonadales</taxon>
        <taxon>Pelagomonadaceae</taxon>
        <taxon>Pelagomonas</taxon>
    </lineage>
</organism>
<dbReference type="InterPro" id="IPR036222">
    <property type="entry name" value="CAP_N_sf"/>
</dbReference>
<dbReference type="PROSITE" id="PS51329">
    <property type="entry name" value="C_CAP_COFACTOR_C"/>
    <property type="match status" value="1"/>
</dbReference>
<name>A0A8J2SYG5_9STRA</name>
<dbReference type="SUPFAM" id="SSF69340">
    <property type="entry name" value="C-terminal domain of adenylylcyclase associated protein"/>
    <property type="match status" value="1"/>
</dbReference>
<sequence>MSGTQELQKVLDLFEQRIAAVESKVGVAGPPPPPPASTGGQDAAQVAAFDRYCTKSLEPFVQACAALNAPEATQCADHVKQAWSAMRGFIVAASVSKKPANFPGDCMALIKPCQEAMQGASKAISRGDWELHQKTVSEGVQCLSWLITSPGPKDVVESYIGGTDFHANKIRVKYKKTDQKQIVFCDTFKKLMTDLMAYVKEYHLTGVTFNPRGGDIGSAPVVAKENTPPPAQPTAKAGLASALAGLQNANDLQSKGLRKVTKDQQTWRKEFSGDKPAVVAKKAAPVKKQTVTRGPPSKKLLGKKWMVENYSKADGVVTIEVEPKFTVYIACCYEATLVINGKCNGVVLDASQKCQVVFDTCIASFEVVNCKSVKVQCKGTCPSIAIDKTDGILTYLSKETLPVTSFLTSKSSDMQVSFPNEKDEMVEAPIPEQFRHTAALVGGKPVLSTDVSDLYTH</sequence>
<dbReference type="PANTHER" id="PTHR10652:SF0">
    <property type="entry name" value="ADENYLYL CYCLASE-ASSOCIATED PROTEIN"/>
    <property type="match status" value="1"/>
</dbReference>
<dbReference type="EMBL" id="CAKKNE010000005">
    <property type="protein sequence ID" value="CAH0376167.1"/>
    <property type="molecule type" value="Genomic_DNA"/>
</dbReference>
<keyword evidence="4" id="KW-1185">Reference proteome</keyword>
<dbReference type="GO" id="GO:0008179">
    <property type="term" value="F:adenylate cyclase binding"/>
    <property type="evidence" value="ECO:0007669"/>
    <property type="project" value="TreeGrafter"/>
</dbReference>
<dbReference type="Gene3D" id="1.25.40.330">
    <property type="entry name" value="Adenylate cyclase-associated CAP, N-terminal domain"/>
    <property type="match status" value="1"/>
</dbReference>
<dbReference type="Gene3D" id="2.160.20.70">
    <property type="match status" value="1"/>
</dbReference>
<dbReference type="OrthoDB" id="1601at2759"/>
<dbReference type="InterPro" id="IPR016098">
    <property type="entry name" value="CAP/MinC_C"/>
</dbReference>
<evidence type="ECO:0000313" key="4">
    <source>
        <dbReference type="Proteomes" id="UP000789595"/>
    </source>
</evidence>
<dbReference type="SMART" id="SM00673">
    <property type="entry name" value="CARP"/>
    <property type="match status" value="2"/>
</dbReference>
<dbReference type="AlphaFoldDB" id="A0A8J2SYG5"/>
<dbReference type="InterPro" id="IPR036223">
    <property type="entry name" value="CAP_C_sf"/>
</dbReference>
<dbReference type="GO" id="GO:0003779">
    <property type="term" value="F:actin binding"/>
    <property type="evidence" value="ECO:0007669"/>
    <property type="project" value="InterPro"/>
</dbReference>
<dbReference type="GO" id="GO:0007015">
    <property type="term" value="P:actin filament organization"/>
    <property type="evidence" value="ECO:0007669"/>
    <property type="project" value="TreeGrafter"/>
</dbReference>
<reference evidence="3" key="1">
    <citation type="submission" date="2021-11" db="EMBL/GenBank/DDBJ databases">
        <authorList>
            <consortium name="Genoscope - CEA"/>
            <person name="William W."/>
        </authorList>
    </citation>
    <scope>NUCLEOTIDE SEQUENCE</scope>
</reference>
<proteinExistence type="inferred from homology"/>
<dbReference type="PANTHER" id="PTHR10652">
    <property type="entry name" value="ADENYLYL CYCLASE-ASSOCIATED PROTEIN"/>
    <property type="match status" value="1"/>
</dbReference>
<evidence type="ECO:0000256" key="1">
    <source>
        <dbReference type="ARBA" id="ARBA00007659"/>
    </source>
</evidence>
<dbReference type="GO" id="GO:0005737">
    <property type="term" value="C:cytoplasm"/>
    <property type="evidence" value="ECO:0007669"/>
    <property type="project" value="TreeGrafter"/>
</dbReference>
<evidence type="ECO:0000313" key="3">
    <source>
        <dbReference type="EMBL" id="CAH0376167.1"/>
    </source>
</evidence>
<dbReference type="InterPro" id="IPR017901">
    <property type="entry name" value="C-CAP_CF_C-like"/>
</dbReference>
<dbReference type="Pfam" id="PF21938">
    <property type="entry name" value="CAP_N"/>
    <property type="match status" value="1"/>
</dbReference>
<evidence type="ECO:0000259" key="2">
    <source>
        <dbReference type="PROSITE" id="PS51329"/>
    </source>
</evidence>
<dbReference type="InterPro" id="IPR013912">
    <property type="entry name" value="Adenylate_cyclase-assoc_CAP_C"/>
</dbReference>
<gene>
    <name evidence="3" type="ORF">PECAL_5P07310</name>
</gene>
<dbReference type="GO" id="GO:0019933">
    <property type="term" value="P:cAMP-mediated signaling"/>
    <property type="evidence" value="ECO:0007669"/>
    <property type="project" value="TreeGrafter"/>
</dbReference>
<comment type="similarity">
    <text evidence="1">Belongs to the CAP family.</text>
</comment>